<protein>
    <submittedName>
        <fullName evidence="1">Uncharacterized protein</fullName>
    </submittedName>
</protein>
<dbReference type="EMBL" id="BARU01044369">
    <property type="protein sequence ID" value="GAH77409.1"/>
    <property type="molecule type" value="Genomic_DNA"/>
</dbReference>
<sequence length="80" mass="8542">MGKAVLVVLLGFFLIISCGKKKTTEPDDAPVVEITHPSDGSFVSGTVNITADATDDNEVDSVQFYIDDTLRSTSTAEPYS</sequence>
<dbReference type="Pfam" id="PF17957">
    <property type="entry name" value="Big_7"/>
    <property type="match status" value="1"/>
</dbReference>
<evidence type="ECO:0000313" key="1">
    <source>
        <dbReference type="EMBL" id="GAH77409.1"/>
    </source>
</evidence>
<organism evidence="1">
    <name type="scientific">marine sediment metagenome</name>
    <dbReference type="NCBI Taxonomy" id="412755"/>
    <lineage>
        <taxon>unclassified sequences</taxon>
        <taxon>metagenomes</taxon>
        <taxon>ecological metagenomes</taxon>
    </lineage>
</organism>
<accession>X1JGG0</accession>
<dbReference type="InterPro" id="IPR013783">
    <property type="entry name" value="Ig-like_fold"/>
</dbReference>
<name>X1JGG0_9ZZZZ</name>
<reference evidence="1" key="1">
    <citation type="journal article" date="2014" name="Front. Microbiol.">
        <title>High frequency of phylogenetically diverse reductive dehalogenase-homologous genes in deep subseafloor sedimentary metagenomes.</title>
        <authorList>
            <person name="Kawai M."/>
            <person name="Futagami T."/>
            <person name="Toyoda A."/>
            <person name="Takaki Y."/>
            <person name="Nishi S."/>
            <person name="Hori S."/>
            <person name="Arai W."/>
            <person name="Tsubouchi T."/>
            <person name="Morono Y."/>
            <person name="Uchiyama I."/>
            <person name="Ito T."/>
            <person name="Fujiyama A."/>
            <person name="Inagaki F."/>
            <person name="Takami H."/>
        </authorList>
    </citation>
    <scope>NUCLEOTIDE SEQUENCE</scope>
    <source>
        <strain evidence="1">Expedition CK06-06</strain>
    </source>
</reference>
<comment type="caution">
    <text evidence="1">The sequence shown here is derived from an EMBL/GenBank/DDBJ whole genome shotgun (WGS) entry which is preliminary data.</text>
</comment>
<proteinExistence type="predicted"/>
<dbReference type="AlphaFoldDB" id="X1JGG0"/>
<dbReference type="Gene3D" id="2.60.40.10">
    <property type="entry name" value="Immunoglobulins"/>
    <property type="match status" value="1"/>
</dbReference>
<gene>
    <name evidence="1" type="ORF">S03H2_67689</name>
</gene>
<dbReference type="PROSITE" id="PS51257">
    <property type="entry name" value="PROKAR_LIPOPROTEIN"/>
    <property type="match status" value="1"/>
</dbReference>